<sequence>MKLALGSPDRLKHAVMTGNVESDAAVIKEVAPEDGVDIYNDWTPGSFATPLHLSAASHVLEGGGRVVLSGGARGDIAFPHLEMLHKNLNTMGKWMDHPATAQLLINMVIARILKIGKKNGAEVATFSLDAHHAAIDKAAKNGR</sequence>
<evidence type="ECO:0000313" key="1">
    <source>
        <dbReference type="EMBL" id="KAG9187067.1"/>
    </source>
</evidence>
<gene>
    <name evidence="1" type="ORF">G6011_10175</name>
</gene>
<dbReference type="SUPFAM" id="SSF51735">
    <property type="entry name" value="NAD(P)-binding Rossmann-fold domains"/>
    <property type="match status" value="1"/>
</dbReference>
<comment type="caution">
    <text evidence="1">The sequence shown here is derived from an EMBL/GenBank/DDBJ whole genome shotgun (WGS) entry which is preliminary data.</text>
</comment>
<dbReference type="InterPro" id="IPR036291">
    <property type="entry name" value="NAD(P)-bd_dom_sf"/>
</dbReference>
<dbReference type="Gene3D" id="3.40.50.720">
    <property type="entry name" value="NAD(P)-binding Rossmann-like Domain"/>
    <property type="match status" value="1"/>
</dbReference>
<dbReference type="AlphaFoldDB" id="A0AAD4FC54"/>
<dbReference type="EMBL" id="JAANER010000008">
    <property type="protein sequence ID" value="KAG9187067.1"/>
    <property type="molecule type" value="Genomic_DNA"/>
</dbReference>
<evidence type="ECO:0000313" key="2">
    <source>
        <dbReference type="Proteomes" id="UP001199106"/>
    </source>
</evidence>
<organism evidence="1 2">
    <name type="scientific">Alternaria panax</name>
    <dbReference type="NCBI Taxonomy" id="48097"/>
    <lineage>
        <taxon>Eukaryota</taxon>
        <taxon>Fungi</taxon>
        <taxon>Dikarya</taxon>
        <taxon>Ascomycota</taxon>
        <taxon>Pezizomycotina</taxon>
        <taxon>Dothideomycetes</taxon>
        <taxon>Pleosporomycetidae</taxon>
        <taxon>Pleosporales</taxon>
        <taxon>Pleosporineae</taxon>
        <taxon>Pleosporaceae</taxon>
        <taxon>Alternaria</taxon>
        <taxon>Alternaria sect. Panax</taxon>
    </lineage>
</organism>
<dbReference type="Proteomes" id="UP001199106">
    <property type="component" value="Unassembled WGS sequence"/>
</dbReference>
<dbReference type="Gene3D" id="3.90.180.10">
    <property type="entry name" value="Medium-chain alcohol dehydrogenases, catalytic domain"/>
    <property type="match status" value="1"/>
</dbReference>
<reference evidence="1" key="1">
    <citation type="submission" date="2021-07" db="EMBL/GenBank/DDBJ databases">
        <title>Genome Resource of American Ginseng Black Spot Pathogen Alternaria panax.</title>
        <authorList>
            <person name="Qiu C."/>
            <person name="Wang W."/>
            <person name="Liu Z."/>
        </authorList>
    </citation>
    <scope>NUCLEOTIDE SEQUENCE</scope>
    <source>
        <strain evidence="1">BNCC115425</strain>
    </source>
</reference>
<proteinExistence type="predicted"/>
<accession>A0AAD4FC54</accession>
<keyword evidence="2" id="KW-1185">Reference proteome</keyword>
<name>A0AAD4FC54_9PLEO</name>
<evidence type="ECO:0008006" key="3">
    <source>
        <dbReference type="Google" id="ProtNLM"/>
    </source>
</evidence>
<protein>
    <recommendedName>
        <fullName evidence="3">Alcohol dehydrogenase-like C-terminal domain-containing protein</fullName>
    </recommendedName>
</protein>